<dbReference type="SMART" id="SM00257">
    <property type="entry name" value="LysM"/>
    <property type="match status" value="1"/>
</dbReference>
<evidence type="ECO:0000259" key="1">
    <source>
        <dbReference type="PROSITE" id="PS51782"/>
    </source>
</evidence>
<name>A0A8A6NIL7_9CAUD</name>
<dbReference type="PROSITE" id="PS51782">
    <property type="entry name" value="LYSM"/>
    <property type="match status" value="1"/>
</dbReference>
<evidence type="ECO:0000313" key="2">
    <source>
        <dbReference type="EMBL" id="QTJ24192.1"/>
    </source>
</evidence>
<dbReference type="EMBL" id="MW629017">
    <property type="protein sequence ID" value="QTJ24192.1"/>
    <property type="molecule type" value="Genomic_DNA"/>
</dbReference>
<evidence type="ECO:0000313" key="3">
    <source>
        <dbReference type="Proteomes" id="UP000671846"/>
    </source>
</evidence>
<organism evidence="2 3">
    <name type="scientific">Enterobacter phage PF-CE2</name>
    <dbReference type="NCBI Taxonomy" id="2810367"/>
    <lineage>
        <taxon>Viruses</taxon>
        <taxon>Duplodnaviria</taxon>
        <taxon>Heunggongvirae</taxon>
        <taxon>Uroviricota</taxon>
        <taxon>Caudoviricetes</taxon>
        <taxon>Pantevenvirales</taxon>
        <taxon>Straboviridae</taxon>
        <taxon>Pseudotevenvirus</taxon>
        <taxon>Pseudotevenvirus leb</taxon>
    </lineage>
</organism>
<dbReference type="Proteomes" id="UP000671846">
    <property type="component" value="Segment"/>
</dbReference>
<reference evidence="2" key="1">
    <citation type="submission" date="2021-02" db="EMBL/GenBank/DDBJ databases">
        <title>Complete genome sequence analysis of PF-CE2, a bacteriophage targeting Enterobacter sakazakii M1.</title>
        <authorList>
            <person name="Xiao M."/>
            <person name="Ren X."/>
            <person name="Yu Y."/>
            <person name="Fu X."/>
            <person name="Mou H."/>
        </authorList>
    </citation>
    <scope>NUCLEOTIDE SEQUENCE</scope>
</reference>
<accession>A0A8A6NIL7</accession>
<dbReference type="CDD" id="cd00118">
    <property type="entry name" value="LysM"/>
    <property type="match status" value="1"/>
</dbReference>
<dbReference type="PANTHER" id="PTHR34700">
    <property type="entry name" value="POTASSIUM BINDING PROTEIN KBP"/>
    <property type="match status" value="1"/>
</dbReference>
<dbReference type="PANTHER" id="PTHR34700:SF4">
    <property type="entry name" value="PHAGE-LIKE ELEMENT PBSX PROTEIN XKDP"/>
    <property type="match status" value="1"/>
</dbReference>
<protein>
    <recommendedName>
        <fullName evidence="1">LysM domain-containing protein</fullName>
    </recommendedName>
</protein>
<dbReference type="Pfam" id="PF01476">
    <property type="entry name" value="LysM"/>
    <property type="match status" value="1"/>
</dbReference>
<sequence length="93" mass="10547">MIKLTFAGISVHAKTLNEAKAQMFDRVMNPAFVKTEYDEYVVQPGDSMYSIAEKLYGYGECWQSIAKLNRKTVRNASFILPGMVLKLPQLVEL</sequence>
<proteinExistence type="predicted"/>
<dbReference type="InterPro" id="IPR052196">
    <property type="entry name" value="Bact_Kbp"/>
</dbReference>
<dbReference type="InterPro" id="IPR018392">
    <property type="entry name" value="LysM"/>
</dbReference>
<dbReference type="SUPFAM" id="SSF54106">
    <property type="entry name" value="LysM domain"/>
    <property type="match status" value="1"/>
</dbReference>
<feature type="domain" description="LysM" evidence="1">
    <location>
        <begin position="38"/>
        <end position="87"/>
    </location>
</feature>
<dbReference type="Gene3D" id="3.10.350.10">
    <property type="entry name" value="LysM domain"/>
    <property type="match status" value="1"/>
</dbReference>
<dbReference type="InterPro" id="IPR036779">
    <property type="entry name" value="LysM_dom_sf"/>
</dbReference>